<dbReference type="EMBL" id="HE681424">
    <property type="protein sequence ID" value="CCG19124.1"/>
    <property type="molecule type" value="Genomic_DNA"/>
</dbReference>
<dbReference type="BioCyc" id="TASI1091495:G13GE-322-MONOMER"/>
<dbReference type="GO" id="GO:0004521">
    <property type="term" value="F:RNA endonuclease activity"/>
    <property type="evidence" value="ECO:0007669"/>
    <property type="project" value="InterPro"/>
</dbReference>
<dbReference type="Gene3D" id="3.10.129.130">
    <property type="match status" value="1"/>
</dbReference>
<dbReference type="GO" id="GO:0003723">
    <property type="term" value="F:RNA binding"/>
    <property type="evidence" value="ECO:0007669"/>
    <property type="project" value="InterPro"/>
</dbReference>
<dbReference type="HOGENOM" id="CLU_099358_3_1_4"/>
<proteinExistence type="predicted"/>
<reference evidence="1" key="1">
    <citation type="journal article" date="2012" name="Vet. Microbiol.">
        <title>Comparative genomic analyses of the Taylorellae.</title>
        <authorList>
            <person name="Hauser H."/>
            <person name="Richter D.C."/>
            <person name="van Tonder A."/>
            <person name="Clark L."/>
            <person name="Preston A."/>
        </authorList>
    </citation>
    <scope>NUCLEOTIDE SEQUENCE</scope>
    <source>
        <strain evidence="1">14/45</strain>
    </source>
</reference>
<evidence type="ECO:0000313" key="1">
    <source>
        <dbReference type="EMBL" id="CCG19124.1"/>
    </source>
</evidence>
<dbReference type="AlphaFoldDB" id="I7IBN8"/>
<protein>
    <submittedName>
        <fullName evidence="1">Uncharacterized protein</fullName>
    </submittedName>
</protein>
<dbReference type="KEGG" id="tat:KUM_0322"/>
<dbReference type="InterPro" id="IPR025911">
    <property type="entry name" value="ToxN/AbiQ_toxin"/>
</dbReference>
<accession>I7IBN8</accession>
<organism evidence="1">
    <name type="scientific">Taylorella asinigenitalis 14/45</name>
    <dbReference type="NCBI Taxonomy" id="1091495"/>
    <lineage>
        <taxon>Bacteria</taxon>
        <taxon>Pseudomonadati</taxon>
        <taxon>Pseudomonadota</taxon>
        <taxon>Betaproteobacteria</taxon>
        <taxon>Burkholderiales</taxon>
        <taxon>Alcaligenaceae</taxon>
        <taxon>Taylorella</taxon>
    </lineage>
</organism>
<name>I7IBN8_9BURK</name>
<sequence length="176" mass="20641">MKIYIINEEYIKKLTSVDTKVSLIKNIRPKIGVIFEFHKVQYFAPLSSKDLRNKKSNYTFHLISESENLGVVHINNMVPLKDLNMVSELDFDSVKNITYKDLLMKQARILKGENFTKTLIKKADSLYQSVTKETNLNHQNGFYKKLSNNFRNLEEYAFNTNTNPPHKNKYKPYLRG</sequence>
<dbReference type="Pfam" id="PF13958">
    <property type="entry name" value="ToxN_toxin"/>
    <property type="match status" value="1"/>
</dbReference>
<gene>
    <name evidence="1" type="ORF">KUM_0322</name>
</gene>
<dbReference type="InterPro" id="IPR053735">
    <property type="entry name" value="Type_III_TA_endoRNase"/>
</dbReference>